<dbReference type="EMBL" id="MN740010">
    <property type="protein sequence ID" value="QHT83489.1"/>
    <property type="molecule type" value="Genomic_DNA"/>
</dbReference>
<name>A0A6C0HSI9_9ZZZZ</name>
<dbReference type="AlphaFoldDB" id="A0A6C0HSI9"/>
<sequence length="286" mass="34760">MEPKFELKCPEEDGDDEFYLIFTRYLYSKIHVKQSLLLSLLDKNYNECLFWIYEIYFSGFQEECYEYIFTIYDEIYKRVNPKLLKFLENSYDEWKENPEKHWLIGTVVGTLCFCEYDLEEFIWSYFQITSHQIPIEEKKKTFIIRLKEEDMIQFVDKPNTNPSRKYLKSVCHFPLRTEANRLFKGSLEDLRENFYNNWLYYASFSPVWLDRIMEFRGSVDDDSLKVVFENEDLEEEFHNKWGLETDEQSSEIQDIILGDTKEQMGIKEFCEKYRCIIPTKRIKKKG</sequence>
<reference evidence="1" key="1">
    <citation type="journal article" date="2020" name="Nature">
        <title>Giant virus diversity and host interactions through global metagenomics.</title>
        <authorList>
            <person name="Schulz F."/>
            <person name="Roux S."/>
            <person name="Paez-Espino D."/>
            <person name="Jungbluth S."/>
            <person name="Walsh D.A."/>
            <person name="Denef V.J."/>
            <person name="McMahon K.D."/>
            <person name="Konstantinidis K.T."/>
            <person name="Eloe-Fadrosh E.A."/>
            <person name="Kyrpides N.C."/>
            <person name="Woyke T."/>
        </authorList>
    </citation>
    <scope>NUCLEOTIDE SEQUENCE</scope>
    <source>
        <strain evidence="1">GVMAG-M-3300023184-168</strain>
    </source>
</reference>
<accession>A0A6C0HSI9</accession>
<protein>
    <submittedName>
        <fullName evidence="1">Uncharacterized protein</fullName>
    </submittedName>
</protein>
<evidence type="ECO:0000313" key="1">
    <source>
        <dbReference type="EMBL" id="QHT83489.1"/>
    </source>
</evidence>
<proteinExistence type="predicted"/>
<organism evidence="1">
    <name type="scientific">viral metagenome</name>
    <dbReference type="NCBI Taxonomy" id="1070528"/>
    <lineage>
        <taxon>unclassified sequences</taxon>
        <taxon>metagenomes</taxon>
        <taxon>organismal metagenomes</taxon>
    </lineage>
</organism>